<gene>
    <name evidence="7" type="primary">ppnK</name>
    <name evidence="6" type="synonym">nadK</name>
    <name evidence="7" type="ORF">PCLFYP37_00933</name>
</gene>
<dbReference type="RefSeq" id="WP_412443171.1">
    <property type="nucleotide sequence ID" value="NZ_CACRUT010000005.1"/>
</dbReference>
<keyword evidence="6" id="KW-0067">ATP-binding</keyword>
<feature type="binding site" evidence="6">
    <location>
        <position position="214"/>
    </location>
    <ligand>
        <name>NAD(+)</name>
        <dbReference type="ChEBI" id="CHEBI:57540"/>
    </ligand>
</feature>
<dbReference type="PANTHER" id="PTHR20275">
    <property type="entry name" value="NAD KINASE"/>
    <property type="match status" value="1"/>
</dbReference>
<keyword evidence="6" id="KW-0963">Cytoplasm</keyword>
<keyword evidence="4 6" id="KW-0520">NAD</keyword>
<dbReference type="GO" id="GO:0051287">
    <property type="term" value="F:NAD binding"/>
    <property type="evidence" value="ECO:0007669"/>
    <property type="project" value="UniProtKB-ARBA"/>
</dbReference>
<evidence type="ECO:0000256" key="6">
    <source>
        <dbReference type="HAMAP-Rule" id="MF_00361"/>
    </source>
</evidence>
<evidence type="ECO:0000256" key="2">
    <source>
        <dbReference type="ARBA" id="ARBA00022777"/>
    </source>
</evidence>
<dbReference type="NCBIfam" id="NF002521">
    <property type="entry name" value="PRK01911.1"/>
    <property type="match status" value="1"/>
</dbReference>
<comment type="subcellular location">
    <subcellularLocation>
        <location evidence="6">Cytoplasm</location>
    </subcellularLocation>
</comment>
<dbReference type="GO" id="GO:0003951">
    <property type="term" value="F:NAD+ kinase activity"/>
    <property type="evidence" value="ECO:0007669"/>
    <property type="project" value="UniProtKB-UniRule"/>
</dbReference>
<dbReference type="GO" id="GO:0005524">
    <property type="term" value="F:ATP binding"/>
    <property type="evidence" value="ECO:0007669"/>
    <property type="project" value="UniProtKB-KW"/>
</dbReference>
<accession>A0A6N2YW96</accession>
<dbReference type="AlphaFoldDB" id="A0A6N2YW96"/>
<keyword evidence="6" id="KW-0547">Nucleotide-binding</keyword>
<proteinExistence type="inferred from homology"/>
<comment type="cofactor">
    <cofactor evidence="6">
        <name>a divalent metal cation</name>
        <dbReference type="ChEBI" id="CHEBI:60240"/>
    </cofactor>
</comment>
<dbReference type="PANTHER" id="PTHR20275:SF0">
    <property type="entry name" value="NAD KINASE"/>
    <property type="match status" value="1"/>
</dbReference>
<dbReference type="GO" id="GO:0006741">
    <property type="term" value="P:NADP+ biosynthetic process"/>
    <property type="evidence" value="ECO:0007669"/>
    <property type="project" value="UniProtKB-UniRule"/>
</dbReference>
<evidence type="ECO:0000256" key="3">
    <source>
        <dbReference type="ARBA" id="ARBA00022857"/>
    </source>
</evidence>
<dbReference type="InterPro" id="IPR016064">
    <property type="entry name" value="NAD/diacylglycerol_kinase_sf"/>
</dbReference>
<evidence type="ECO:0000313" key="7">
    <source>
        <dbReference type="EMBL" id="VYT71324.1"/>
    </source>
</evidence>
<dbReference type="Gene3D" id="3.40.50.10330">
    <property type="entry name" value="Probable inorganic polyphosphate/atp-NAD kinase, domain 1"/>
    <property type="match status" value="1"/>
</dbReference>
<feature type="binding site" evidence="6">
    <location>
        <begin position="76"/>
        <end position="77"/>
    </location>
    <ligand>
        <name>NAD(+)</name>
        <dbReference type="ChEBI" id="CHEBI:57540"/>
    </ligand>
</feature>
<organism evidence="7">
    <name type="scientific">Paraprevotella clara</name>
    <dbReference type="NCBI Taxonomy" id="454154"/>
    <lineage>
        <taxon>Bacteria</taxon>
        <taxon>Pseudomonadati</taxon>
        <taxon>Bacteroidota</taxon>
        <taxon>Bacteroidia</taxon>
        <taxon>Bacteroidales</taxon>
        <taxon>Prevotellaceae</taxon>
        <taxon>Paraprevotella</taxon>
    </lineage>
</organism>
<dbReference type="GO" id="GO:0019674">
    <property type="term" value="P:NAD+ metabolic process"/>
    <property type="evidence" value="ECO:0007669"/>
    <property type="project" value="InterPro"/>
</dbReference>
<protein>
    <recommendedName>
        <fullName evidence="6">NAD kinase</fullName>
        <ecNumber evidence="6">2.7.1.23</ecNumber>
    </recommendedName>
    <alternativeName>
        <fullName evidence="6">ATP-dependent NAD kinase</fullName>
    </alternativeName>
</protein>
<name>A0A6N2YW96_9BACT</name>
<dbReference type="EC" id="2.7.1.23" evidence="6"/>
<dbReference type="HAMAP" id="MF_00361">
    <property type="entry name" value="NAD_kinase"/>
    <property type="match status" value="1"/>
</dbReference>
<feature type="binding site" evidence="6">
    <location>
        <position position="179"/>
    </location>
    <ligand>
        <name>NAD(+)</name>
        <dbReference type="ChEBI" id="CHEBI:57540"/>
    </ligand>
</feature>
<comment type="similarity">
    <text evidence="6">Belongs to the NAD kinase family.</text>
</comment>
<dbReference type="Pfam" id="PF01513">
    <property type="entry name" value="NAD_kinase"/>
    <property type="match status" value="1"/>
</dbReference>
<dbReference type="SUPFAM" id="SSF111331">
    <property type="entry name" value="NAD kinase/diacylglycerol kinase-like"/>
    <property type="match status" value="1"/>
</dbReference>
<evidence type="ECO:0000256" key="1">
    <source>
        <dbReference type="ARBA" id="ARBA00022679"/>
    </source>
</evidence>
<dbReference type="Pfam" id="PF20143">
    <property type="entry name" value="NAD_kinase_C"/>
    <property type="match status" value="1"/>
</dbReference>
<dbReference type="InterPro" id="IPR002504">
    <property type="entry name" value="NADK"/>
</dbReference>
<feature type="active site" description="Proton acceptor" evidence="6">
    <location>
        <position position="76"/>
    </location>
</feature>
<dbReference type="InterPro" id="IPR017437">
    <property type="entry name" value="ATP-NAD_kinase_PpnK-typ_C"/>
</dbReference>
<comment type="function">
    <text evidence="6">Involved in the regulation of the intracellular balance of NAD and NADP, and is a key enzyme in the biosynthesis of NADP. Catalyzes specifically the phosphorylation on 2'-hydroxyl of the adenosine moiety of NAD to yield NADP.</text>
</comment>
<dbReference type="EMBL" id="CACRUT010000005">
    <property type="protein sequence ID" value="VYT71324.1"/>
    <property type="molecule type" value="Genomic_DNA"/>
</dbReference>
<keyword evidence="1 6" id="KW-0808">Transferase</keyword>
<comment type="catalytic activity">
    <reaction evidence="5 6">
        <text>NAD(+) + ATP = ADP + NADP(+) + H(+)</text>
        <dbReference type="Rhea" id="RHEA:18629"/>
        <dbReference type="ChEBI" id="CHEBI:15378"/>
        <dbReference type="ChEBI" id="CHEBI:30616"/>
        <dbReference type="ChEBI" id="CHEBI:57540"/>
        <dbReference type="ChEBI" id="CHEBI:58349"/>
        <dbReference type="ChEBI" id="CHEBI:456216"/>
        <dbReference type="EC" id="2.7.1.23"/>
    </reaction>
</comment>
<evidence type="ECO:0000256" key="4">
    <source>
        <dbReference type="ARBA" id="ARBA00023027"/>
    </source>
</evidence>
<comment type="caution">
    <text evidence="6">Lacks conserved residue(s) required for the propagation of feature annotation.</text>
</comment>
<feature type="binding site" evidence="6">
    <location>
        <begin position="190"/>
        <end position="195"/>
    </location>
    <ligand>
        <name>NAD(+)</name>
        <dbReference type="ChEBI" id="CHEBI:57540"/>
    </ligand>
</feature>
<reference evidence="7" key="1">
    <citation type="submission" date="2019-11" db="EMBL/GenBank/DDBJ databases">
        <authorList>
            <person name="Feng L."/>
        </authorList>
    </citation>
    <scope>NUCLEOTIDE SEQUENCE</scope>
    <source>
        <strain evidence="7">PclaraLFYP37</strain>
    </source>
</reference>
<keyword evidence="2 6" id="KW-0418">Kinase</keyword>
<dbReference type="Gene3D" id="2.60.200.30">
    <property type="entry name" value="Probable inorganic polyphosphate/atp-NAD kinase, domain 2"/>
    <property type="match status" value="1"/>
</dbReference>
<dbReference type="GO" id="GO:0005737">
    <property type="term" value="C:cytoplasm"/>
    <property type="evidence" value="ECO:0007669"/>
    <property type="project" value="UniProtKB-SubCell"/>
</dbReference>
<dbReference type="GO" id="GO:0046872">
    <property type="term" value="F:metal ion binding"/>
    <property type="evidence" value="ECO:0007669"/>
    <property type="project" value="UniProtKB-UniRule"/>
</dbReference>
<keyword evidence="3 6" id="KW-0521">NADP</keyword>
<feature type="binding site" evidence="6">
    <location>
        <begin position="149"/>
        <end position="150"/>
    </location>
    <ligand>
        <name>NAD(+)</name>
        <dbReference type="ChEBI" id="CHEBI:57540"/>
    </ligand>
</feature>
<evidence type="ECO:0000256" key="5">
    <source>
        <dbReference type="ARBA" id="ARBA00047925"/>
    </source>
</evidence>
<sequence length="297" mass="32900">MAERLKFALFGNIYQAKKSASVKQLISLLAARDAELYIDTDFYTYLSQELHFDVRPTGLISDSDFQADIAVSMGGDGTFLAAASRVGNKDIPILGINMGRLGFLADVSPEEIKECIDDIYNHTYKIDERSVIEVKYEGPELSGYPYALNEVAVLKRDNSSMISIRVEVNGEFLATYQADGLIINTPTGSTGYALSVGGPIIVPQSGTFCITPVASHSLNARPITLRDQVELTLSVESRNHNFLVAIDGRSEACTEATRLILRRAPYNIKVLQRKNHSFYSTLREKLMWGTDPREESC</sequence>
<dbReference type="InterPro" id="IPR017438">
    <property type="entry name" value="ATP-NAD_kinase_N"/>
</dbReference>